<dbReference type="AlphaFoldDB" id="A0A4R7P385"/>
<sequence length="285" mass="30365">MNLQRGPSPVTTRGLSRPSVWWIALALVALSACKSKEPETILAPDLSVEGSAFVLKLDDGRVLHGTQMQGAIVHMAVEGGQVGSIRLDSIVPDAEHPDVLRHEFRVQNEQGAWVPACTPNAAGETWGFPIALPEGHPGREGPITLTCVSGAVGKCARFGYRPWAKGPKGEDLLPYHAACVQMVRADYCGDGVAHTKNGTTIDLYDDIGVQMPGSKDDAEFAFEAGWGPKGAVCVARTRWPEIQTREALSAACPRLAAAVDCNEDTARTSGALLFNRSRPVARTGS</sequence>
<protein>
    <recommendedName>
        <fullName evidence="1">ADYC domain-containing protein</fullName>
    </recommendedName>
</protein>
<gene>
    <name evidence="2" type="ORF">DFR24_2578</name>
</gene>
<dbReference type="Proteomes" id="UP000295341">
    <property type="component" value="Unassembled WGS sequence"/>
</dbReference>
<evidence type="ECO:0000313" key="2">
    <source>
        <dbReference type="EMBL" id="TDU28213.1"/>
    </source>
</evidence>
<proteinExistence type="predicted"/>
<evidence type="ECO:0000259" key="1">
    <source>
        <dbReference type="Pfam" id="PF20032"/>
    </source>
</evidence>
<organism evidence="2 3">
    <name type="scientific">Panacagrimonas perspica</name>
    <dbReference type="NCBI Taxonomy" id="381431"/>
    <lineage>
        <taxon>Bacteria</taxon>
        <taxon>Pseudomonadati</taxon>
        <taxon>Pseudomonadota</taxon>
        <taxon>Gammaproteobacteria</taxon>
        <taxon>Nevskiales</taxon>
        <taxon>Nevskiaceae</taxon>
        <taxon>Panacagrimonas</taxon>
    </lineage>
</organism>
<dbReference type="RefSeq" id="WP_133881787.1">
    <property type="nucleotide sequence ID" value="NZ_MWIN01000027.1"/>
</dbReference>
<dbReference type="InterPro" id="IPR045426">
    <property type="entry name" value="ADYC"/>
</dbReference>
<feature type="domain" description="ADYC" evidence="1">
    <location>
        <begin position="65"/>
        <end position="239"/>
    </location>
</feature>
<reference evidence="2 3" key="1">
    <citation type="submission" date="2019-03" db="EMBL/GenBank/DDBJ databases">
        <title>Genomic Encyclopedia of Type Strains, Phase IV (KMG-IV): sequencing the most valuable type-strain genomes for metagenomic binning, comparative biology and taxonomic classification.</title>
        <authorList>
            <person name="Goeker M."/>
        </authorList>
    </citation>
    <scope>NUCLEOTIDE SEQUENCE [LARGE SCALE GENOMIC DNA]</scope>
    <source>
        <strain evidence="2 3">DSM 26377</strain>
    </source>
</reference>
<evidence type="ECO:0000313" key="3">
    <source>
        <dbReference type="Proteomes" id="UP000295341"/>
    </source>
</evidence>
<comment type="caution">
    <text evidence="2">The sequence shown here is derived from an EMBL/GenBank/DDBJ whole genome shotgun (WGS) entry which is preliminary data.</text>
</comment>
<name>A0A4R7P385_9GAMM</name>
<dbReference type="PROSITE" id="PS51257">
    <property type="entry name" value="PROKAR_LIPOPROTEIN"/>
    <property type="match status" value="1"/>
</dbReference>
<dbReference type="OrthoDB" id="8066319at2"/>
<accession>A0A4R7P385</accession>
<dbReference type="Pfam" id="PF20032">
    <property type="entry name" value="ADYC"/>
    <property type="match status" value="1"/>
</dbReference>
<keyword evidence="3" id="KW-1185">Reference proteome</keyword>
<dbReference type="EMBL" id="SOBT01000009">
    <property type="protein sequence ID" value="TDU28213.1"/>
    <property type="molecule type" value="Genomic_DNA"/>
</dbReference>